<keyword evidence="1" id="KW-1133">Transmembrane helix</keyword>
<organism evidence="2 3">
    <name type="scientific">Lactobacillus helsingborgensis</name>
    <dbReference type="NCBI Taxonomy" id="1218494"/>
    <lineage>
        <taxon>Bacteria</taxon>
        <taxon>Bacillati</taxon>
        <taxon>Bacillota</taxon>
        <taxon>Bacilli</taxon>
        <taxon>Lactobacillales</taxon>
        <taxon>Lactobacillaceae</taxon>
        <taxon>Lactobacillus</taxon>
    </lineage>
</organism>
<dbReference type="GO" id="GO:0005886">
    <property type="term" value="C:plasma membrane"/>
    <property type="evidence" value="ECO:0007669"/>
    <property type="project" value="TreeGrafter"/>
</dbReference>
<dbReference type="Proteomes" id="UP001164557">
    <property type="component" value="Chromosome"/>
</dbReference>
<feature type="transmembrane region" description="Helical" evidence="1">
    <location>
        <begin position="277"/>
        <end position="297"/>
    </location>
</feature>
<dbReference type="GO" id="GO:0090589">
    <property type="term" value="F:protein-phosphocysteine-trehalose phosphotransferase system transporter activity"/>
    <property type="evidence" value="ECO:0007669"/>
    <property type="project" value="TreeGrafter"/>
</dbReference>
<keyword evidence="2" id="KW-0813">Transport</keyword>
<dbReference type="AlphaFoldDB" id="A0AA47GHK9"/>
<accession>A0AA47GHK9</accession>
<protein>
    <submittedName>
        <fullName evidence="2">PTS sugar transporter</fullName>
    </submittedName>
</protein>
<gene>
    <name evidence="2" type="ORF">LDX53_04400</name>
</gene>
<evidence type="ECO:0000313" key="2">
    <source>
        <dbReference type="EMBL" id="UZX30444.1"/>
    </source>
</evidence>
<evidence type="ECO:0000313" key="3">
    <source>
        <dbReference type="Proteomes" id="UP001164557"/>
    </source>
</evidence>
<dbReference type="InterPro" id="IPR050558">
    <property type="entry name" value="PTS_Sugar-Specific_Components"/>
</dbReference>
<feature type="transmembrane region" description="Helical" evidence="1">
    <location>
        <begin position="350"/>
        <end position="380"/>
    </location>
</feature>
<keyword evidence="1" id="KW-0812">Transmembrane</keyword>
<name>A0AA47GHK9_9LACO</name>
<feature type="transmembrane region" description="Helical" evidence="1">
    <location>
        <begin position="201"/>
        <end position="223"/>
    </location>
</feature>
<reference evidence="2" key="1">
    <citation type="submission" date="2021-09" db="EMBL/GenBank/DDBJ databases">
        <title>Lactobacillus species from Apis mellifera, Switzerland.</title>
        <authorList>
            <person name="Pfister J."/>
            <person name="Brown A."/>
            <person name="Neumann P."/>
            <person name="Collaud A."/>
            <person name="Retschnig G."/>
            <person name="Perreten V."/>
        </authorList>
    </citation>
    <scope>NUCLEOTIDE SEQUENCE</scope>
    <source>
        <strain evidence="2">IBH002</strain>
    </source>
</reference>
<dbReference type="PANTHER" id="PTHR30175:SF1">
    <property type="entry name" value="PTS SYSTEM ARBUTIN-, CELLOBIOSE-, AND SALICIN-SPECIFIC EIIBC COMPONENT-RELATED"/>
    <property type="match status" value="1"/>
</dbReference>
<dbReference type="GO" id="GO:0009401">
    <property type="term" value="P:phosphoenolpyruvate-dependent sugar phosphotransferase system"/>
    <property type="evidence" value="ECO:0007669"/>
    <property type="project" value="TreeGrafter"/>
</dbReference>
<dbReference type="RefSeq" id="WP_046327107.1">
    <property type="nucleotide sequence ID" value="NZ_CP084389.1"/>
</dbReference>
<feature type="transmembrane region" description="Helical" evidence="1">
    <location>
        <begin position="423"/>
        <end position="447"/>
    </location>
</feature>
<keyword evidence="1" id="KW-0472">Membrane</keyword>
<evidence type="ECO:0000256" key="1">
    <source>
        <dbReference type="SAM" id="Phobius"/>
    </source>
</evidence>
<dbReference type="PANTHER" id="PTHR30175">
    <property type="entry name" value="PHOSPHOTRANSFERASE SYSTEM TRANSPORT PROTEIN"/>
    <property type="match status" value="1"/>
</dbReference>
<proteinExistence type="predicted"/>
<feature type="transmembrane region" description="Helical" evidence="1">
    <location>
        <begin position="309"/>
        <end position="330"/>
    </location>
</feature>
<keyword evidence="2" id="KW-0762">Sugar transport</keyword>
<sequence>MKRILILGSSGGNLYNLGGKDPKSLLEAVVRQVQSTTETEIAAIHFVAVDASLDFAKPTTAAHLWSWNGQEPVIIAEGTLKEIDKVAQEHDQKMADLIDSNQVDGLILMSADPAGTNKKAITAAIKHHIIAAGTGGTSMSNAQKMGLDVVAVSGTTGTTNETRAVSAMFALTKKWQIKYSPLIGGTDKDNNGASQNIWQNISLRGILMACLPAFITMAITLLISKIPGIPKSTNALFDIMLNGLPVIISAVAAKQISGLNDIAICAGVIAGLFSTKGGLIGGIICGIMAGILVSVIFKKCLQWHFPGTTANICAGSFAGLISGLTGYYLIAHLSAKLGDFLQFILNTAIAINPILAGAVAGFIIFPAILTGCYHAIFLPLIMLQMSKYGNSFLGAIDMCSLIMVATGINLANVLYPQKPSDRALAVPGLFINLLFGTYAESVYPFILSNKLEMIGTLICSTLAGCVVGLFNVSGTAYVPSFLGPAMSNNWLGFLLAMLTGIVSAFIMVLLINKLEKGKLS</sequence>
<feature type="transmembrane region" description="Helical" evidence="1">
    <location>
        <begin position="490"/>
        <end position="511"/>
    </location>
</feature>
<feature type="transmembrane region" description="Helical" evidence="1">
    <location>
        <begin position="392"/>
        <end position="411"/>
    </location>
</feature>
<dbReference type="EMBL" id="CP084389">
    <property type="protein sequence ID" value="UZX30444.1"/>
    <property type="molecule type" value="Genomic_DNA"/>
</dbReference>
<keyword evidence="3" id="KW-1185">Reference proteome</keyword>
<feature type="transmembrane region" description="Helical" evidence="1">
    <location>
        <begin position="454"/>
        <end position="478"/>
    </location>
</feature>
<dbReference type="GO" id="GO:0015771">
    <property type="term" value="P:trehalose transport"/>
    <property type="evidence" value="ECO:0007669"/>
    <property type="project" value="TreeGrafter"/>
</dbReference>